<dbReference type="EMBL" id="DS999641">
    <property type="protein sequence ID" value="EFE68892.2"/>
    <property type="molecule type" value="Genomic_DNA"/>
</dbReference>
<name>D5ZWA2_STRV1</name>
<proteinExistence type="predicted"/>
<organism evidence="1 2">
    <name type="scientific">Streptomyces viridosporus (strain ATCC 14672 / DSM 40746 / JCM 4963 / KCTC 9882 / NRRL B-12104 / FH 1290)</name>
    <name type="common">Streptomyces ghanaensis</name>
    <dbReference type="NCBI Taxonomy" id="566461"/>
    <lineage>
        <taxon>Bacteria</taxon>
        <taxon>Bacillati</taxon>
        <taxon>Actinomycetota</taxon>
        <taxon>Actinomycetes</taxon>
        <taxon>Kitasatosporales</taxon>
        <taxon>Streptomycetaceae</taxon>
        <taxon>Streptomyces</taxon>
    </lineage>
</organism>
<protein>
    <submittedName>
        <fullName evidence="1">Predicted protein</fullName>
    </submittedName>
</protein>
<evidence type="ECO:0000313" key="1">
    <source>
        <dbReference type="EMBL" id="EFE68892.2"/>
    </source>
</evidence>
<sequence length="52" mass="5445">MGQRVESHCPTGGSLSLGELLHTPLQSALDALPAHPGIAVVGTFKCPRKRPL</sequence>
<dbReference type="AlphaFoldDB" id="D5ZWA2"/>
<gene>
    <name evidence="1" type="ORF">SSFG_04135</name>
</gene>
<evidence type="ECO:0000313" key="2">
    <source>
        <dbReference type="Proteomes" id="UP000003824"/>
    </source>
</evidence>
<reference evidence="2" key="1">
    <citation type="submission" date="2008-12" db="EMBL/GenBank/DDBJ databases">
        <title>Annotation of Streptomyces ghanaensis ATCC 14672.</title>
        <authorList>
            <consortium name="The Broad Institute Genome Sequencing Platform"/>
            <consortium name="Broad Institute Microbial Sequencing Center"/>
            <person name="Fischbach M."/>
            <person name="Ward D."/>
            <person name="Young S."/>
            <person name="Kodira C.D."/>
            <person name="Zeng Q."/>
            <person name="Koehrsen M."/>
            <person name="Godfrey P."/>
            <person name="Alvarado L."/>
            <person name="Berlin A.M."/>
            <person name="Borenstein D."/>
            <person name="Chen Z."/>
            <person name="Engels R."/>
            <person name="Freedman E."/>
            <person name="Gellesch M."/>
            <person name="Goldberg J."/>
            <person name="Griggs A."/>
            <person name="Gujja S."/>
            <person name="Heiman D.I."/>
            <person name="Hepburn T.A."/>
            <person name="Howarth C."/>
            <person name="Jen D."/>
            <person name="Larson L."/>
            <person name="Lewis B."/>
            <person name="Mehta T."/>
            <person name="Park D."/>
            <person name="Pearson M."/>
            <person name="Roberts A."/>
            <person name="Saif S."/>
            <person name="Shea T.D."/>
            <person name="Shenoy N."/>
            <person name="Sisk P."/>
            <person name="Stolte C."/>
            <person name="Sykes S.N."/>
            <person name="Walk T."/>
            <person name="White J."/>
            <person name="Yandava C."/>
            <person name="Straight P."/>
            <person name="Clardy J."/>
            <person name="Hung D."/>
            <person name="Kolter R."/>
            <person name="Mekalanos J."/>
            <person name="Walker S."/>
            <person name="Walsh C.T."/>
            <person name="Wieland B.L.C."/>
            <person name="Ilzarbe M."/>
            <person name="Galagan J."/>
            <person name="Nusbaum C."/>
            <person name="Birren B."/>
        </authorList>
    </citation>
    <scope>NUCLEOTIDE SEQUENCE [LARGE SCALE GENOMIC DNA]</scope>
    <source>
        <strain evidence="2">ATCC 14672 / DSM 40746 / JCM 4963 / KCTC 9882 / NRRL B-12104 / FH 1290</strain>
    </source>
</reference>
<accession>D5ZWA2</accession>
<dbReference type="Proteomes" id="UP000003824">
    <property type="component" value="Unassembled WGS sequence"/>
</dbReference>